<reference evidence="2" key="1">
    <citation type="submission" date="2021-06" db="EMBL/GenBank/DDBJ databases">
        <authorList>
            <person name="Kallberg Y."/>
            <person name="Tangrot J."/>
            <person name="Rosling A."/>
        </authorList>
    </citation>
    <scope>NUCLEOTIDE SEQUENCE</scope>
    <source>
        <strain evidence="2">MA453B</strain>
    </source>
</reference>
<dbReference type="PANTHER" id="PTHR11188:SF17">
    <property type="entry name" value="FI21816P1"/>
    <property type="match status" value="1"/>
</dbReference>
<accession>A0A9N9FKP2</accession>
<dbReference type="AlphaFoldDB" id="A0A9N9FKP2"/>
<organism evidence="2 3">
    <name type="scientific">Dentiscutata erythropus</name>
    <dbReference type="NCBI Taxonomy" id="1348616"/>
    <lineage>
        <taxon>Eukaryota</taxon>
        <taxon>Fungi</taxon>
        <taxon>Fungi incertae sedis</taxon>
        <taxon>Mucoromycota</taxon>
        <taxon>Glomeromycotina</taxon>
        <taxon>Glomeromycetes</taxon>
        <taxon>Diversisporales</taxon>
        <taxon>Gigasporaceae</taxon>
        <taxon>Dentiscutata</taxon>
    </lineage>
</organism>
<dbReference type="InterPro" id="IPR011022">
    <property type="entry name" value="Arrestin_C-like"/>
</dbReference>
<name>A0A9N9FKP2_9GLOM</name>
<comment type="caution">
    <text evidence="2">The sequence shown here is derived from an EMBL/GenBank/DDBJ whole genome shotgun (WGS) entry which is preliminary data.</text>
</comment>
<dbReference type="GO" id="GO:0031625">
    <property type="term" value="F:ubiquitin protein ligase binding"/>
    <property type="evidence" value="ECO:0007669"/>
    <property type="project" value="TreeGrafter"/>
</dbReference>
<dbReference type="SMART" id="SM01017">
    <property type="entry name" value="Arrestin_C"/>
    <property type="match status" value="1"/>
</dbReference>
<evidence type="ECO:0000313" key="2">
    <source>
        <dbReference type="EMBL" id="CAG8539805.1"/>
    </source>
</evidence>
<evidence type="ECO:0000259" key="1">
    <source>
        <dbReference type="SMART" id="SM01017"/>
    </source>
</evidence>
<gene>
    <name evidence="2" type="ORF">DERYTH_LOCUS4748</name>
</gene>
<dbReference type="GO" id="GO:0070086">
    <property type="term" value="P:ubiquitin-dependent endocytosis"/>
    <property type="evidence" value="ECO:0007669"/>
    <property type="project" value="TreeGrafter"/>
</dbReference>
<dbReference type="Gene3D" id="2.60.40.640">
    <property type="match status" value="2"/>
</dbReference>
<dbReference type="GO" id="GO:0005886">
    <property type="term" value="C:plasma membrane"/>
    <property type="evidence" value="ECO:0007669"/>
    <property type="project" value="TreeGrafter"/>
</dbReference>
<dbReference type="InterPro" id="IPR014756">
    <property type="entry name" value="Ig_E-set"/>
</dbReference>
<dbReference type="OrthoDB" id="2333384at2759"/>
<dbReference type="GO" id="GO:0005829">
    <property type="term" value="C:cytosol"/>
    <property type="evidence" value="ECO:0007669"/>
    <property type="project" value="TreeGrafter"/>
</dbReference>
<dbReference type="SUPFAM" id="SSF81296">
    <property type="entry name" value="E set domains"/>
    <property type="match status" value="1"/>
</dbReference>
<proteinExistence type="predicted"/>
<dbReference type="InterPro" id="IPR050357">
    <property type="entry name" value="Arrestin_domain-protein"/>
</dbReference>
<dbReference type="InterPro" id="IPR011021">
    <property type="entry name" value="Arrestin-like_N"/>
</dbReference>
<keyword evidence="3" id="KW-1185">Reference proteome</keyword>
<dbReference type="Pfam" id="PF00339">
    <property type="entry name" value="Arrestin_N"/>
    <property type="match status" value="1"/>
</dbReference>
<feature type="domain" description="Arrestin C-terminal-like" evidence="1">
    <location>
        <begin position="214"/>
        <end position="365"/>
    </location>
</feature>
<dbReference type="EMBL" id="CAJVPY010001869">
    <property type="protein sequence ID" value="CAG8539805.1"/>
    <property type="molecule type" value="Genomic_DNA"/>
</dbReference>
<dbReference type="GO" id="GO:0030674">
    <property type="term" value="F:protein-macromolecule adaptor activity"/>
    <property type="evidence" value="ECO:0007669"/>
    <property type="project" value="TreeGrafter"/>
</dbReference>
<protein>
    <submittedName>
        <fullName evidence="2">3289_t:CDS:1</fullName>
    </submittedName>
</protein>
<dbReference type="Proteomes" id="UP000789405">
    <property type="component" value="Unassembled WGS sequence"/>
</dbReference>
<dbReference type="Pfam" id="PF02752">
    <property type="entry name" value="Arrestin_C"/>
    <property type="match status" value="1"/>
</dbReference>
<evidence type="ECO:0000313" key="3">
    <source>
        <dbReference type="Proteomes" id="UP000789405"/>
    </source>
</evidence>
<dbReference type="PANTHER" id="PTHR11188">
    <property type="entry name" value="ARRESTIN DOMAIN CONTAINING PROTEIN"/>
    <property type="match status" value="1"/>
</dbReference>
<dbReference type="InterPro" id="IPR014752">
    <property type="entry name" value="Arrestin-like_C"/>
</dbReference>
<sequence length="447" mass="50496">MISSTPSVNIQTPSFTNFPEAQISQSQISQASSSFVNINLTTDTFSHTSARQSDIIIGNEAINTCLEIKLVEPVIFFSKPEESVGCILRGDLILYLSKPTRIRKLEMSFVGLSETVYNEEEQEQKRKNFLRNPFRKNKTAKLPAGIHTFAFEKFLPGNLPETINTELGTVSYELYAKASRSKFLPKLRLHQPIEILRTIPDHINSQGIAVAREFNDMLSYEISIPKKAYPLGQSIPIDMKICPYIKKLEVKGVKVDLVEKTTCTSPLKPKITDVRIGATQVLNRFGENRLIDDHEDGDVGNVVYQQTMNLNLPKCAAPLHYSCNTPLISISHDLKFAFNLSLPQDPPKKAELKISLPITILSCRAVDDYVVLPSYEDDSYYCPCDPEYLRMARLVLGEDIGYRLESKCKISDHHHRHFLNIPGRNQDPPSYEASIAESFDSRGNYVY</sequence>